<keyword evidence="2" id="KW-1185">Reference proteome</keyword>
<evidence type="ECO:0000313" key="2">
    <source>
        <dbReference type="Proteomes" id="UP000287972"/>
    </source>
</evidence>
<accession>A0A428QQZ8</accession>
<sequence>MAISPLIQRASRGETRSTLGQRKASLKTWIPCQNLSWRRTRTVDCREGYPDPASIRQDPDFPEDHRKILIEFFVSLVEMQSGNCWSTLLALGQHHALLQVSV</sequence>
<gene>
    <name evidence="1" type="ORF">CEP51_012615</name>
</gene>
<organism evidence="1 2">
    <name type="scientific">Fusarium floridanum</name>
    <dbReference type="NCBI Taxonomy" id="1325733"/>
    <lineage>
        <taxon>Eukaryota</taxon>
        <taxon>Fungi</taxon>
        <taxon>Dikarya</taxon>
        <taxon>Ascomycota</taxon>
        <taxon>Pezizomycotina</taxon>
        <taxon>Sordariomycetes</taxon>
        <taxon>Hypocreomycetidae</taxon>
        <taxon>Hypocreales</taxon>
        <taxon>Nectriaceae</taxon>
        <taxon>Fusarium</taxon>
        <taxon>Fusarium solani species complex</taxon>
    </lineage>
</organism>
<dbReference type="EMBL" id="NKCL01000481">
    <property type="protein sequence ID" value="RSL67687.1"/>
    <property type="molecule type" value="Genomic_DNA"/>
</dbReference>
<name>A0A428QQZ8_9HYPO</name>
<protein>
    <submittedName>
        <fullName evidence="1">Uncharacterized protein</fullName>
    </submittedName>
</protein>
<proteinExistence type="predicted"/>
<comment type="caution">
    <text evidence="1">The sequence shown here is derived from an EMBL/GenBank/DDBJ whole genome shotgun (WGS) entry which is preliminary data.</text>
</comment>
<evidence type="ECO:0000313" key="1">
    <source>
        <dbReference type="EMBL" id="RSL67687.1"/>
    </source>
</evidence>
<dbReference type="AlphaFoldDB" id="A0A428QQZ8"/>
<reference evidence="1 2" key="1">
    <citation type="submission" date="2017-06" db="EMBL/GenBank/DDBJ databases">
        <title>Comparative genomic analysis of Ambrosia Fusariam Clade fungi.</title>
        <authorList>
            <person name="Stajich J.E."/>
            <person name="Carrillo J."/>
            <person name="Kijimoto T."/>
            <person name="Eskalen A."/>
            <person name="O'Donnell K."/>
            <person name="Kasson M."/>
        </authorList>
    </citation>
    <scope>NUCLEOTIDE SEQUENCE [LARGE SCALE GENOMIC DNA]</scope>
    <source>
        <strain evidence="1 2">NRRL62606</strain>
    </source>
</reference>
<dbReference type="Proteomes" id="UP000287972">
    <property type="component" value="Unassembled WGS sequence"/>
</dbReference>